<keyword evidence="5" id="KW-1185">Reference proteome</keyword>
<proteinExistence type="predicted"/>
<comment type="caution">
    <text evidence="4">The sequence shown here is derived from an EMBL/GenBank/DDBJ whole genome shotgun (WGS) entry which is preliminary data.</text>
</comment>
<keyword evidence="2 4" id="KW-0503">Monooxygenase</keyword>
<feature type="domain" description="FAD-binding" evidence="3">
    <location>
        <begin position="2"/>
        <end position="342"/>
    </location>
</feature>
<dbReference type="InterPro" id="IPR036188">
    <property type="entry name" value="FAD/NAD-bd_sf"/>
</dbReference>
<dbReference type="InterPro" id="IPR002938">
    <property type="entry name" value="FAD-bd"/>
</dbReference>
<gene>
    <name evidence="4" type="ORF">ACFQB0_12485</name>
</gene>
<dbReference type="PANTHER" id="PTHR13789">
    <property type="entry name" value="MONOOXYGENASE"/>
    <property type="match status" value="1"/>
</dbReference>
<evidence type="ECO:0000313" key="5">
    <source>
        <dbReference type="Proteomes" id="UP001596306"/>
    </source>
</evidence>
<dbReference type="Pfam" id="PF01494">
    <property type="entry name" value="FAD_binding_3"/>
    <property type="match status" value="1"/>
</dbReference>
<keyword evidence="1" id="KW-0560">Oxidoreductase</keyword>
<dbReference type="RefSeq" id="WP_386732113.1">
    <property type="nucleotide sequence ID" value="NZ_JBHSTP010000003.1"/>
</dbReference>
<evidence type="ECO:0000313" key="4">
    <source>
        <dbReference type="EMBL" id="MFC6356925.1"/>
    </source>
</evidence>
<protein>
    <submittedName>
        <fullName evidence="4">FAD-dependent monooxygenase</fullName>
    </submittedName>
</protein>
<dbReference type="EMBL" id="JBHSTP010000003">
    <property type="protein sequence ID" value="MFC6356925.1"/>
    <property type="molecule type" value="Genomic_DNA"/>
</dbReference>
<dbReference type="PRINTS" id="PR00420">
    <property type="entry name" value="RNGMNOXGNASE"/>
</dbReference>
<dbReference type="Proteomes" id="UP001596306">
    <property type="component" value="Unassembled WGS sequence"/>
</dbReference>
<dbReference type="GO" id="GO:0004497">
    <property type="term" value="F:monooxygenase activity"/>
    <property type="evidence" value="ECO:0007669"/>
    <property type="project" value="UniProtKB-KW"/>
</dbReference>
<evidence type="ECO:0000256" key="1">
    <source>
        <dbReference type="ARBA" id="ARBA00023002"/>
    </source>
</evidence>
<name>A0ABW1VIM4_9MICO</name>
<organism evidence="4 5">
    <name type="scientific">Luethyella okanaganae</name>
    <dbReference type="NCBI Taxonomy" id="69372"/>
    <lineage>
        <taxon>Bacteria</taxon>
        <taxon>Bacillati</taxon>
        <taxon>Actinomycetota</taxon>
        <taxon>Actinomycetes</taxon>
        <taxon>Micrococcales</taxon>
        <taxon>Microbacteriaceae</taxon>
        <taxon>Luethyella</taxon>
    </lineage>
</organism>
<evidence type="ECO:0000256" key="2">
    <source>
        <dbReference type="ARBA" id="ARBA00023033"/>
    </source>
</evidence>
<accession>A0ABW1VIM4</accession>
<dbReference type="PANTHER" id="PTHR13789:SF309">
    <property type="entry name" value="PUTATIVE (AFU_ORTHOLOGUE AFUA_6G14510)-RELATED"/>
    <property type="match status" value="1"/>
</dbReference>
<reference evidence="5" key="1">
    <citation type="journal article" date="2019" name="Int. J. Syst. Evol. Microbiol.">
        <title>The Global Catalogue of Microorganisms (GCM) 10K type strain sequencing project: providing services to taxonomists for standard genome sequencing and annotation.</title>
        <authorList>
            <consortium name="The Broad Institute Genomics Platform"/>
            <consortium name="The Broad Institute Genome Sequencing Center for Infectious Disease"/>
            <person name="Wu L."/>
            <person name="Ma J."/>
        </authorList>
    </citation>
    <scope>NUCLEOTIDE SEQUENCE [LARGE SCALE GENOMIC DNA]</scope>
    <source>
        <strain evidence="5">CCUG 43304</strain>
    </source>
</reference>
<dbReference type="Gene3D" id="3.50.50.60">
    <property type="entry name" value="FAD/NAD(P)-binding domain"/>
    <property type="match status" value="1"/>
</dbReference>
<dbReference type="SUPFAM" id="SSF51905">
    <property type="entry name" value="FAD/NAD(P)-binding domain"/>
    <property type="match status" value="1"/>
</dbReference>
<sequence length="386" mass="40973">MRVAVVGSGIGGLCAAVGLQRVGADVVVFERASELRPGGSGLSVFGNGVRALEALGLGEGFRAITDATASSFRGGQRRPDGSWLSTYPMDALTRLRVVDRAELHALLVSSLEAGAVCAGHRVLDVSFEGHLTSVGPDGQEIAESFDLVVAADGLRSVVRRRCFDDPGVVYAGYSTWRGVTEHPVDLGGEAGESWGAARRFGIAPLADGRVYWFGVITTPQGTQFDDDAATLNQLFGGWHRPIPELIAATPSERIHYLPIEELARPLGCFVQGRVVLLGDAAHAMTPNLGQGGGQAMEDAATLAALVASFAKDATPDAGRLTAALERYDELRRPRSQRIAQQSRLVGQLAHIPGRALSRLRDLVLTATPQSALRRQLDGLQSWTPPV</sequence>
<evidence type="ECO:0000259" key="3">
    <source>
        <dbReference type="Pfam" id="PF01494"/>
    </source>
</evidence>
<dbReference type="InterPro" id="IPR050493">
    <property type="entry name" value="FAD-dep_Monooxygenase_BioMet"/>
</dbReference>